<dbReference type="Pfam" id="PF00646">
    <property type="entry name" value="F-box"/>
    <property type="match status" value="1"/>
</dbReference>
<name>A0A8T0H7Z3_CERPU</name>
<protein>
    <recommendedName>
        <fullName evidence="2">F-box domain-containing protein</fullName>
    </recommendedName>
</protein>
<feature type="domain" description="F-box" evidence="2">
    <location>
        <begin position="45"/>
        <end position="92"/>
    </location>
</feature>
<evidence type="ECO:0000256" key="1">
    <source>
        <dbReference type="SAM" id="MobiDB-lite"/>
    </source>
</evidence>
<dbReference type="EMBL" id="CM026428">
    <property type="protein sequence ID" value="KAG0567370.1"/>
    <property type="molecule type" value="Genomic_DNA"/>
</dbReference>
<accession>A0A8T0H7Z3</accession>
<comment type="caution">
    <text evidence="3">The sequence shown here is derived from an EMBL/GenBank/DDBJ whole genome shotgun (WGS) entry which is preliminary data.</text>
</comment>
<feature type="region of interest" description="Disordered" evidence="1">
    <location>
        <begin position="208"/>
        <end position="251"/>
    </location>
</feature>
<dbReference type="InterPro" id="IPR040275">
    <property type="entry name" value="At5g39450-like"/>
</dbReference>
<organism evidence="3 4">
    <name type="scientific">Ceratodon purpureus</name>
    <name type="common">Fire moss</name>
    <name type="synonym">Dicranum purpureum</name>
    <dbReference type="NCBI Taxonomy" id="3225"/>
    <lineage>
        <taxon>Eukaryota</taxon>
        <taxon>Viridiplantae</taxon>
        <taxon>Streptophyta</taxon>
        <taxon>Embryophyta</taxon>
        <taxon>Bryophyta</taxon>
        <taxon>Bryophytina</taxon>
        <taxon>Bryopsida</taxon>
        <taxon>Dicranidae</taxon>
        <taxon>Pseudoditrichales</taxon>
        <taxon>Ditrichaceae</taxon>
        <taxon>Ceratodon</taxon>
    </lineage>
</organism>
<feature type="region of interest" description="Disordered" evidence="1">
    <location>
        <begin position="352"/>
        <end position="375"/>
    </location>
</feature>
<dbReference type="Proteomes" id="UP000822688">
    <property type="component" value="Chromosome 7"/>
</dbReference>
<feature type="compositionally biased region" description="Acidic residues" evidence="1">
    <location>
        <begin position="21"/>
        <end position="32"/>
    </location>
</feature>
<dbReference type="Gene3D" id="1.20.1280.50">
    <property type="match status" value="1"/>
</dbReference>
<evidence type="ECO:0000313" key="3">
    <source>
        <dbReference type="EMBL" id="KAG0567370.1"/>
    </source>
</evidence>
<proteinExistence type="predicted"/>
<dbReference type="SUPFAM" id="SSF81383">
    <property type="entry name" value="F-box domain"/>
    <property type="match status" value="1"/>
</dbReference>
<keyword evidence="4" id="KW-1185">Reference proteome</keyword>
<gene>
    <name evidence="3" type="ORF">KC19_7G130100</name>
</gene>
<evidence type="ECO:0000313" key="4">
    <source>
        <dbReference type="Proteomes" id="UP000822688"/>
    </source>
</evidence>
<dbReference type="AlphaFoldDB" id="A0A8T0H7Z3"/>
<dbReference type="PANTHER" id="PTHR31370">
    <property type="entry name" value="F-BOX PROTEIN FAMILY-LIKE"/>
    <property type="match status" value="1"/>
</dbReference>
<dbReference type="InterPro" id="IPR001810">
    <property type="entry name" value="F-box_dom"/>
</dbReference>
<dbReference type="InterPro" id="IPR036047">
    <property type="entry name" value="F-box-like_dom_sf"/>
</dbReference>
<sequence>MADHHQGLTATFQAACVLEGDDDDEEEGEGEEEKEKEGEQMQRGVGSLFDLGDDALGCILSFLCPVDIAACSRVSQRLRRLCRDEDKVWYPMCERQFGSFTNIRDWWSCGRVSYKVVHSVLSHFANLIGFWRGVGNGSHGSLVVFEWHSYKIVGYRIIPARLASYKVHKVPFVEIGWIGVSQKEMPVCLLDPDWAQLVPGLVDGENTRNGVNGSTLSQPLQIPISPQSAARKGASNPQGRDSPFEALGPDWTLEDPTPTGLVVVDLHFVGSEHVVLEEYQQAIFSGYPFSGRKTLVEAAALASFGSSENLCPAGGSPGRHSSPSSGGGSEAGKSPPGSFPYEMYHYLAKKVTSPGGERAARKQRRRDRERALNQGRHRYESEHFVKIPHFCPTKEQPLQGLWKGIGRSTGLDFVALSYDDHGGIICRKVGDYSGMTRSGSVCWTARAGHGMSAPLPDSERQIFELRQHMLPSTSEPRVHGVGLMSDDFLNEEVVEMLWATVEVEPGLNYNVGVEDATQSRVWHYASGRFGFGNGPDGRVVDFRPICIKDSLVDVVELRSRLT</sequence>
<feature type="region of interest" description="Disordered" evidence="1">
    <location>
        <begin position="312"/>
        <end position="335"/>
    </location>
</feature>
<feature type="compositionally biased region" description="Basic and acidic residues" evidence="1">
    <location>
        <begin position="366"/>
        <end position="375"/>
    </location>
</feature>
<feature type="region of interest" description="Disordered" evidence="1">
    <location>
        <begin position="21"/>
        <end position="41"/>
    </location>
</feature>
<evidence type="ECO:0000259" key="2">
    <source>
        <dbReference type="PROSITE" id="PS50181"/>
    </source>
</evidence>
<dbReference type="PROSITE" id="PS50181">
    <property type="entry name" value="FBOX"/>
    <property type="match status" value="1"/>
</dbReference>
<feature type="compositionally biased region" description="Low complexity" evidence="1">
    <location>
        <begin position="312"/>
        <end position="324"/>
    </location>
</feature>
<reference evidence="3" key="1">
    <citation type="submission" date="2020-06" db="EMBL/GenBank/DDBJ databases">
        <title>WGS assembly of Ceratodon purpureus strain R40.</title>
        <authorList>
            <person name="Carey S.B."/>
            <person name="Jenkins J."/>
            <person name="Shu S."/>
            <person name="Lovell J.T."/>
            <person name="Sreedasyam A."/>
            <person name="Maumus F."/>
            <person name="Tiley G.P."/>
            <person name="Fernandez-Pozo N."/>
            <person name="Barry K."/>
            <person name="Chen C."/>
            <person name="Wang M."/>
            <person name="Lipzen A."/>
            <person name="Daum C."/>
            <person name="Saski C.A."/>
            <person name="Payton A.C."/>
            <person name="Mcbreen J.C."/>
            <person name="Conrad R.E."/>
            <person name="Kollar L.M."/>
            <person name="Olsson S."/>
            <person name="Huttunen S."/>
            <person name="Landis J.B."/>
            <person name="Wickett N.J."/>
            <person name="Johnson M.G."/>
            <person name="Rensing S.A."/>
            <person name="Grimwood J."/>
            <person name="Schmutz J."/>
            <person name="Mcdaniel S.F."/>
        </authorList>
    </citation>
    <scope>NUCLEOTIDE SEQUENCE</scope>
    <source>
        <strain evidence="3">R40</strain>
    </source>
</reference>
<feature type="compositionally biased region" description="Polar residues" evidence="1">
    <location>
        <begin position="208"/>
        <end position="228"/>
    </location>
</feature>
<dbReference type="SMART" id="SM00256">
    <property type="entry name" value="FBOX"/>
    <property type="match status" value="1"/>
</dbReference>